<dbReference type="Proteomes" id="UP000676853">
    <property type="component" value="Unassembled WGS sequence"/>
</dbReference>
<accession>A0ABS5NEZ5</accession>
<dbReference type="RefSeq" id="WP_212554164.1">
    <property type="nucleotide sequence ID" value="NZ_JAGXOE010000034.1"/>
</dbReference>
<dbReference type="InterPro" id="IPR029058">
    <property type="entry name" value="AB_hydrolase_fold"/>
</dbReference>
<organism evidence="1 2">
    <name type="scientific">Tsukamurella paurometabola</name>
    <name type="common">Corynebacterium paurometabolum</name>
    <dbReference type="NCBI Taxonomy" id="2061"/>
    <lineage>
        <taxon>Bacteria</taxon>
        <taxon>Bacillati</taxon>
        <taxon>Actinomycetota</taxon>
        <taxon>Actinomycetes</taxon>
        <taxon>Mycobacteriales</taxon>
        <taxon>Tsukamurellaceae</taxon>
        <taxon>Tsukamurella</taxon>
    </lineage>
</organism>
<sequence length="262" mass="28855">MNGMLFGFSREVVARAKTKFSPQNPGPYVELVALDYPATYANPKSYGRSRTEGEQTLVNLVHKYTAEGFDVYLAGYSQGATLAGNVGTMVGEKIKGLYLLSDSLRPRGANSTGQPHNRGYNTRTENAFHGWGVAGERTVYGPITRHYAIPGDVIADAFDDSLVRSVADFSEWFGFTPQDLRPLAADILRKVQERAFQNLSWFQSLLKGMGLLKLPEVASESIKDALSYPRVHTSYGSTNFPGRNHNYLVEMARDFLADAGIG</sequence>
<evidence type="ECO:0008006" key="3">
    <source>
        <dbReference type="Google" id="ProtNLM"/>
    </source>
</evidence>
<reference evidence="1 2" key="1">
    <citation type="submission" date="2021-04" db="EMBL/GenBank/DDBJ databases">
        <title>Whole genome sequence analysis of a thiophenic sulfur metabolizing bacteria.</title>
        <authorList>
            <person name="Akhtar N."/>
            <person name="Akram J."/>
            <person name="Aslam A."/>
        </authorList>
    </citation>
    <scope>NUCLEOTIDE SEQUENCE [LARGE SCALE GENOMIC DNA]</scope>
    <source>
        <strain evidence="1 2">3OW</strain>
    </source>
</reference>
<proteinExistence type="predicted"/>
<gene>
    <name evidence="1" type="ORF">KFZ73_14515</name>
</gene>
<dbReference type="Gene3D" id="3.40.50.1820">
    <property type="entry name" value="alpha/beta hydrolase"/>
    <property type="match status" value="1"/>
</dbReference>
<name>A0ABS5NEZ5_TSUPA</name>
<evidence type="ECO:0000313" key="1">
    <source>
        <dbReference type="EMBL" id="MBS4102447.1"/>
    </source>
</evidence>
<protein>
    <recommendedName>
        <fullName evidence="3">Lysin B</fullName>
    </recommendedName>
</protein>
<dbReference type="EMBL" id="JAGXOE010000034">
    <property type="protein sequence ID" value="MBS4102447.1"/>
    <property type="molecule type" value="Genomic_DNA"/>
</dbReference>
<keyword evidence="2" id="KW-1185">Reference proteome</keyword>
<evidence type="ECO:0000313" key="2">
    <source>
        <dbReference type="Proteomes" id="UP000676853"/>
    </source>
</evidence>
<dbReference type="SUPFAM" id="SSF53474">
    <property type="entry name" value="alpha/beta-Hydrolases"/>
    <property type="match status" value="1"/>
</dbReference>
<comment type="caution">
    <text evidence="1">The sequence shown here is derived from an EMBL/GenBank/DDBJ whole genome shotgun (WGS) entry which is preliminary data.</text>
</comment>